<evidence type="ECO:0000256" key="4">
    <source>
        <dbReference type="ARBA" id="ARBA00023211"/>
    </source>
</evidence>
<dbReference type="GO" id="GO:0005829">
    <property type="term" value="C:cytosol"/>
    <property type="evidence" value="ECO:0007669"/>
    <property type="project" value="TreeGrafter"/>
</dbReference>
<dbReference type="SUPFAM" id="SSF55821">
    <property type="entry name" value="YrdC/RibB"/>
    <property type="match status" value="1"/>
</dbReference>
<protein>
    <recommendedName>
        <fullName evidence="6 7">3,4-dihydroxy-2-butanone 4-phosphate synthase</fullName>
        <shortName evidence="6 7">DHBP synthase</shortName>
        <ecNumber evidence="6 7">4.1.99.12</ecNumber>
    </recommendedName>
</protein>
<comment type="subunit">
    <text evidence="6 7">Homodimer.</text>
</comment>
<dbReference type="HOGENOM" id="CLU_020273_3_2_2"/>
<evidence type="ECO:0000256" key="3">
    <source>
        <dbReference type="ARBA" id="ARBA00022842"/>
    </source>
</evidence>
<dbReference type="Pfam" id="PF00926">
    <property type="entry name" value="DHBP_synthase"/>
    <property type="match status" value="1"/>
</dbReference>
<dbReference type="GO" id="GO:0000287">
    <property type="term" value="F:magnesium ion binding"/>
    <property type="evidence" value="ECO:0007669"/>
    <property type="project" value="UniProtKB-UniRule"/>
</dbReference>
<evidence type="ECO:0000256" key="5">
    <source>
        <dbReference type="ARBA" id="ARBA00023239"/>
    </source>
</evidence>
<evidence type="ECO:0000256" key="6">
    <source>
        <dbReference type="HAMAP-Rule" id="MF_00180"/>
    </source>
</evidence>
<feature type="site" description="Essential for catalytic activity" evidence="6">
    <location>
        <position position="165"/>
    </location>
</feature>
<dbReference type="EMBL" id="CP009515">
    <property type="protein sequence ID" value="AKB73567.1"/>
    <property type="molecule type" value="Genomic_DNA"/>
</dbReference>
<dbReference type="RefSeq" id="WP_048124415.1">
    <property type="nucleotide sequence ID" value="NZ_CP009515.1"/>
</dbReference>
<dbReference type="InterPro" id="IPR000422">
    <property type="entry name" value="DHBP_synthase_RibB"/>
</dbReference>
<keyword evidence="9" id="KW-1185">Reference proteome</keyword>
<dbReference type="PATRIC" id="fig|1434111.4.peg.394"/>
<dbReference type="AlphaFoldDB" id="A0A0E3S398"/>
<feature type="binding site" evidence="6">
    <location>
        <begin position="179"/>
        <end position="183"/>
    </location>
    <ligand>
        <name>D-ribulose 5-phosphate</name>
        <dbReference type="ChEBI" id="CHEBI:58121"/>
    </ligand>
</feature>
<reference evidence="8 9" key="1">
    <citation type="submission" date="2014-07" db="EMBL/GenBank/DDBJ databases">
        <title>Methanogenic archaea and the global carbon cycle.</title>
        <authorList>
            <person name="Henriksen J.R."/>
            <person name="Luke J."/>
            <person name="Reinhart S."/>
            <person name="Benedict M.N."/>
            <person name="Youngblut N.D."/>
            <person name="Metcalf M.E."/>
            <person name="Whitaker R.J."/>
            <person name="Metcalf W.W."/>
        </authorList>
    </citation>
    <scope>NUCLEOTIDE SEQUENCE [LARGE SCALE GENOMIC DNA]</scope>
    <source>
        <strain evidence="8 9">Z-7289</strain>
    </source>
</reference>
<feature type="binding site" evidence="6">
    <location>
        <position position="39"/>
    </location>
    <ligand>
        <name>Mg(2+)</name>
        <dbReference type="ChEBI" id="CHEBI:18420"/>
        <label>1</label>
    </ligand>
</feature>
<dbReference type="HAMAP" id="MF_00180">
    <property type="entry name" value="RibB"/>
    <property type="match status" value="1"/>
</dbReference>
<dbReference type="Gene3D" id="3.90.870.10">
    <property type="entry name" value="DHBP synthase"/>
    <property type="match status" value="1"/>
</dbReference>
<accession>A0A0E3S398</accession>
<dbReference type="UniPathway" id="UPA00275">
    <property type="reaction ID" value="UER00399"/>
</dbReference>
<evidence type="ECO:0000313" key="8">
    <source>
        <dbReference type="EMBL" id="AKB73567.1"/>
    </source>
</evidence>
<dbReference type="KEGG" id="mls:MSLAZ_0306"/>
<evidence type="ECO:0000313" key="9">
    <source>
        <dbReference type="Proteomes" id="UP000033072"/>
    </source>
</evidence>
<feature type="binding site" evidence="6">
    <location>
        <begin position="38"/>
        <end position="39"/>
    </location>
    <ligand>
        <name>D-ribulose 5-phosphate</name>
        <dbReference type="ChEBI" id="CHEBI:58121"/>
    </ligand>
</feature>
<dbReference type="Proteomes" id="UP000033072">
    <property type="component" value="Chromosome"/>
</dbReference>
<feature type="binding site" evidence="6">
    <location>
        <position position="39"/>
    </location>
    <ligand>
        <name>Mg(2+)</name>
        <dbReference type="ChEBI" id="CHEBI:18420"/>
        <label>2</label>
    </ligand>
</feature>
<gene>
    <name evidence="6" type="primary">ribB</name>
    <name evidence="8" type="ORF">MSLAZ_0306</name>
</gene>
<keyword evidence="4 6" id="KW-0464">Manganese</keyword>
<feature type="binding site" evidence="6">
    <location>
        <position position="43"/>
    </location>
    <ligand>
        <name>D-ribulose 5-phosphate</name>
        <dbReference type="ChEBI" id="CHEBI:58121"/>
    </ligand>
</feature>
<comment type="function">
    <text evidence="6 7">Catalyzes the conversion of D-ribulose 5-phosphate to formate and 3,4-dihydroxy-2-butanone 4-phosphate.</text>
</comment>
<dbReference type="GeneID" id="24804989"/>
<keyword evidence="3 6" id="KW-0460">Magnesium</keyword>
<dbReference type="PANTHER" id="PTHR21327">
    <property type="entry name" value="GTP CYCLOHYDROLASE II-RELATED"/>
    <property type="match status" value="1"/>
</dbReference>
<dbReference type="PANTHER" id="PTHR21327:SF46">
    <property type="entry name" value="3,4-DIHYDROXY-2-BUTANONE 4-PHOSPHATE SYNTHASE"/>
    <property type="match status" value="1"/>
</dbReference>
<comment type="pathway">
    <text evidence="6 7">Cofactor biosynthesis; riboflavin biosynthesis; 2-hydroxy-3-oxobutyl phosphate from D-ribulose 5-phosphate: step 1/1.</text>
</comment>
<evidence type="ECO:0000256" key="2">
    <source>
        <dbReference type="ARBA" id="ARBA00022723"/>
    </source>
</evidence>
<name>A0A0E3S398_9EURY</name>
<proteinExistence type="inferred from homology"/>
<dbReference type="InterPro" id="IPR017945">
    <property type="entry name" value="DHBP_synth_RibB-like_a/b_dom"/>
</dbReference>
<comment type="cofactor">
    <cofactor evidence="6 7">
        <name>Mg(2+)</name>
        <dbReference type="ChEBI" id="CHEBI:18420"/>
    </cofactor>
    <cofactor evidence="6 7">
        <name>Mn(2+)</name>
        <dbReference type="ChEBI" id="CHEBI:29035"/>
    </cofactor>
    <text evidence="6 7">Binds 2 divalent metal cations per subunit. Magnesium or manganese.</text>
</comment>
<organism evidence="8 9">
    <name type="scientific">Methanosarcina lacustris Z-7289</name>
    <dbReference type="NCBI Taxonomy" id="1434111"/>
    <lineage>
        <taxon>Archaea</taxon>
        <taxon>Methanobacteriati</taxon>
        <taxon>Methanobacteriota</taxon>
        <taxon>Stenosarchaea group</taxon>
        <taxon>Methanomicrobia</taxon>
        <taxon>Methanosarcinales</taxon>
        <taxon>Methanosarcinaceae</taxon>
        <taxon>Methanosarcina</taxon>
    </lineage>
</organism>
<evidence type="ECO:0000256" key="7">
    <source>
        <dbReference type="RuleBase" id="RU003843"/>
    </source>
</evidence>
<dbReference type="GO" id="GO:0030145">
    <property type="term" value="F:manganese ion binding"/>
    <property type="evidence" value="ECO:0007669"/>
    <property type="project" value="UniProtKB-UniRule"/>
</dbReference>
<comment type="similarity">
    <text evidence="6 7">Belongs to the DHBP synthase family.</text>
</comment>
<keyword evidence="2 6" id="KW-0479">Metal-binding</keyword>
<dbReference type="EC" id="4.1.99.12" evidence="6 7"/>
<feature type="site" description="Essential for catalytic activity" evidence="6">
    <location>
        <position position="203"/>
    </location>
</feature>
<sequence length="247" mass="27519">MSESTTYECMKYRNEGINRALEALRNGKMIQIYDSDTREGETDLVIPAKAVTYKDVKWMRKDAGGLICVAVDPVASKQLRLPLMADIVREASKTSESLGDVVEKDGDLKYDSHSSFSIWVNHRDTRTGIPDLERALTIRKIGEITEKSLSGDGVRFGNEFRTPGHVALLRAAERLLDERMGQTELSVALARMAGITPAMVVCEMLDDENGKALSKENSKEYGKEHGLVFLEGQEIVEAYLQWTGARC</sequence>
<dbReference type="NCBIfam" id="TIGR00506">
    <property type="entry name" value="ribB"/>
    <property type="match status" value="1"/>
</dbReference>
<keyword evidence="5 6" id="KW-0456">Lyase</keyword>
<dbReference type="OrthoDB" id="25735at2157"/>
<dbReference type="GO" id="GO:0009231">
    <property type="term" value="P:riboflavin biosynthetic process"/>
    <property type="evidence" value="ECO:0007669"/>
    <property type="project" value="UniProtKB-UniRule"/>
</dbReference>
<dbReference type="GO" id="GO:0008686">
    <property type="term" value="F:3,4-dihydroxy-2-butanone-4-phosphate synthase activity"/>
    <property type="evidence" value="ECO:0007669"/>
    <property type="project" value="UniProtKB-UniRule"/>
</dbReference>
<comment type="catalytic activity">
    <reaction evidence="6 7">
        <text>D-ribulose 5-phosphate = (2S)-2-hydroxy-3-oxobutyl phosphate + formate + H(+)</text>
        <dbReference type="Rhea" id="RHEA:18457"/>
        <dbReference type="ChEBI" id="CHEBI:15378"/>
        <dbReference type="ChEBI" id="CHEBI:15740"/>
        <dbReference type="ChEBI" id="CHEBI:58121"/>
        <dbReference type="ChEBI" id="CHEBI:58830"/>
        <dbReference type="EC" id="4.1.99.12"/>
    </reaction>
</comment>
<dbReference type="FunFam" id="3.90.870.10:FF:000012">
    <property type="entry name" value="3,4-dihydroxy-2-butanone 4-phosphate synthase"/>
    <property type="match status" value="1"/>
</dbReference>
<comment type="caution">
    <text evidence="6">Lacks conserved residue(s) required for the propagation of feature annotation.</text>
</comment>
<keyword evidence="1 6" id="KW-0686">Riboflavin biosynthesis</keyword>
<dbReference type="STRING" id="1434111.MSLAZ_0306"/>
<evidence type="ECO:0000256" key="1">
    <source>
        <dbReference type="ARBA" id="ARBA00022619"/>
    </source>
</evidence>